<protein>
    <submittedName>
        <fullName evidence="2">Uncharacterized protein</fullName>
    </submittedName>
</protein>
<dbReference type="Pfam" id="PF15220">
    <property type="entry name" value="HILPDA"/>
    <property type="match status" value="1"/>
</dbReference>
<dbReference type="GeneTree" id="ENSGT00940000169914"/>
<reference evidence="2" key="2">
    <citation type="submission" date="2025-09" db="UniProtKB">
        <authorList>
            <consortium name="Ensembl"/>
        </authorList>
    </citation>
    <scope>IDENTIFICATION</scope>
</reference>
<dbReference type="GO" id="GO:0001819">
    <property type="term" value="P:positive regulation of cytokine production"/>
    <property type="evidence" value="ECO:0007669"/>
    <property type="project" value="InterPro"/>
</dbReference>
<evidence type="ECO:0000313" key="2">
    <source>
        <dbReference type="Ensembl" id="ENSMMSP00000031132.1"/>
    </source>
</evidence>
<dbReference type="GO" id="GO:0035425">
    <property type="term" value="P:autocrine signaling"/>
    <property type="evidence" value="ECO:0007669"/>
    <property type="project" value="TreeGrafter"/>
</dbReference>
<dbReference type="InterPro" id="IPR026190">
    <property type="entry name" value="Hipoxia_HILPDA"/>
</dbReference>
<organism evidence="2 3">
    <name type="scientific">Moschus moschiferus</name>
    <name type="common">Siberian musk deer</name>
    <name type="synonym">Moschus sibiricus</name>
    <dbReference type="NCBI Taxonomy" id="68415"/>
    <lineage>
        <taxon>Eukaryota</taxon>
        <taxon>Metazoa</taxon>
        <taxon>Chordata</taxon>
        <taxon>Craniata</taxon>
        <taxon>Vertebrata</taxon>
        <taxon>Euteleostomi</taxon>
        <taxon>Mammalia</taxon>
        <taxon>Eutheria</taxon>
        <taxon>Laurasiatheria</taxon>
        <taxon>Artiodactyla</taxon>
        <taxon>Ruminantia</taxon>
        <taxon>Pecora</taxon>
        <taxon>Moschidae</taxon>
        <taxon>Moschus</taxon>
    </lineage>
</organism>
<dbReference type="GO" id="GO:0010884">
    <property type="term" value="P:positive regulation of lipid storage"/>
    <property type="evidence" value="ECO:0007669"/>
    <property type="project" value="InterPro"/>
</dbReference>
<evidence type="ECO:0000313" key="3">
    <source>
        <dbReference type="Proteomes" id="UP000694544"/>
    </source>
</evidence>
<dbReference type="Ensembl" id="ENSMMST00000034243.1">
    <property type="protein sequence ID" value="ENSMMSP00000031132.1"/>
    <property type="gene ID" value="ENSMMSG00000023170.1"/>
</dbReference>
<keyword evidence="1" id="KW-0812">Transmembrane</keyword>
<keyword evidence="1" id="KW-1133">Transmembrane helix</keyword>
<proteinExistence type="predicted"/>
<evidence type="ECO:0000256" key="1">
    <source>
        <dbReference type="SAM" id="Phobius"/>
    </source>
</evidence>
<dbReference type="PANTHER" id="PTHR16886:SF0">
    <property type="entry name" value="HYPOXIA-INDUCIBLE LIPID DROPLET-ASSOCIATED PROTEIN"/>
    <property type="match status" value="1"/>
</dbReference>
<dbReference type="GO" id="GO:0005811">
    <property type="term" value="C:lipid droplet"/>
    <property type="evidence" value="ECO:0007669"/>
    <property type="project" value="TreeGrafter"/>
</dbReference>
<reference evidence="2" key="1">
    <citation type="submission" date="2025-08" db="UniProtKB">
        <authorList>
            <consortium name="Ensembl"/>
        </authorList>
    </citation>
    <scope>IDENTIFICATION</scope>
</reference>
<dbReference type="GO" id="GO:0008284">
    <property type="term" value="P:positive regulation of cell population proliferation"/>
    <property type="evidence" value="ECO:0007669"/>
    <property type="project" value="InterPro"/>
</dbReference>
<sequence length="69" mass="7627">MKHMLNVCLLGGVLTLFSIFIKLISLMKSLQDLLESPSPGSSWTTRGQLPNTESPRGICEHQRITVTNS</sequence>
<accession>A0A8C6FYS0</accession>
<feature type="transmembrane region" description="Helical" evidence="1">
    <location>
        <begin position="7"/>
        <end position="27"/>
    </location>
</feature>
<dbReference type="PANTHER" id="PTHR16886">
    <property type="entry name" value="HYPOXIA-INDUCIBLE PROTEIN 2"/>
    <property type="match status" value="1"/>
</dbReference>
<keyword evidence="1" id="KW-0472">Membrane</keyword>
<name>A0A8C6FYS0_MOSMO</name>
<dbReference type="Proteomes" id="UP000694544">
    <property type="component" value="Unplaced"/>
</dbReference>
<keyword evidence="3" id="KW-1185">Reference proteome</keyword>
<dbReference type="AlphaFoldDB" id="A0A8C6FYS0"/>